<proteinExistence type="inferred from homology"/>
<gene>
    <name evidence="3" type="ORF">A2161_10855</name>
</gene>
<name>A0A1F7RS24_9BACT</name>
<dbReference type="EMBL" id="MGDD01000253">
    <property type="protein sequence ID" value="OGL43834.1"/>
    <property type="molecule type" value="Genomic_DNA"/>
</dbReference>
<protein>
    <recommendedName>
        <fullName evidence="2">MEMO1 family protein A2161_10855</fullName>
    </recommendedName>
</protein>
<evidence type="ECO:0000313" key="3">
    <source>
        <dbReference type="EMBL" id="OGL43834.1"/>
    </source>
</evidence>
<dbReference type="AlphaFoldDB" id="A0A1F7RS24"/>
<comment type="similarity">
    <text evidence="1 2">Belongs to the MEMO1 family.</text>
</comment>
<dbReference type="CDD" id="cd07361">
    <property type="entry name" value="MEMO_like"/>
    <property type="match status" value="1"/>
</dbReference>
<comment type="caution">
    <text evidence="3">The sequence shown here is derived from an EMBL/GenBank/DDBJ whole genome shotgun (WGS) entry which is preliminary data.</text>
</comment>
<dbReference type="Proteomes" id="UP000179266">
    <property type="component" value="Unassembled WGS sequence"/>
</dbReference>
<dbReference type="PANTHER" id="PTHR11060:SF0">
    <property type="entry name" value="PROTEIN MEMO1"/>
    <property type="match status" value="1"/>
</dbReference>
<dbReference type="HAMAP" id="MF_00055">
    <property type="entry name" value="MEMO1"/>
    <property type="match status" value="1"/>
</dbReference>
<dbReference type="Gene3D" id="3.40.830.10">
    <property type="entry name" value="LigB-like"/>
    <property type="match status" value="1"/>
</dbReference>
<reference evidence="3 4" key="1">
    <citation type="journal article" date="2016" name="Nat. Commun.">
        <title>Thousands of microbial genomes shed light on interconnected biogeochemical processes in an aquifer system.</title>
        <authorList>
            <person name="Anantharaman K."/>
            <person name="Brown C.T."/>
            <person name="Hug L.A."/>
            <person name="Sharon I."/>
            <person name="Castelle C.J."/>
            <person name="Probst A.J."/>
            <person name="Thomas B.C."/>
            <person name="Singh A."/>
            <person name="Wilkins M.J."/>
            <person name="Karaoz U."/>
            <person name="Brodie E.L."/>
            <person name="Williams K.H."/>
            <person name="Hubbard S.S."/>
            <person name="Banfield J.F."/>
        </authorList>
    </citation>
    <scope>NUCLEOTIDE SEQUENCE [LARGE SCALE GENOMIC DNA]</scope>
</reference>
<dbReference type="Pfam" id="PF01875">
    <property type="entry name" value="Memo"/>
    <property type="match status" value="1"/>
</dbReference>
<dbReference type="NCBIfam" id="TIGR04336">
    <property type="entry name" value="AmmeMemoSam_B"/>
    <property type="match status" value="1"/>
</dbReference>
<dbReference type="InterPro" id="IPR002737">
    <property type="entry name" value="MEMO1_fam"/>
</dbReference>
<evidence type="ECO:0000256" key="1">
    <source>
        <dbReference type="ARBA" id="ARBA00006315"/>
    </source>
</evidence>
<sequence length="283" mass="30686">MPVRTPAVAGSFYPGDSVQLKNMILSFLKEAGKPTVQGKLIALIAPHAGYVYSGGVAAYSYKELIGRDYDTVIILGPSHFAPINGAAVFTNGYYETPLGKIPVNSDMAKKICSSDPPVLDLAKPHFSREHSIEVQLPFLQVTLKKFLIVPILIGQTDENFCKELAKQIFKAAEGTKTLIVASSDMSHYPPYDIANETDKNTLKLIQNFDAHSIHAASQQMMQKYAAMELRTCLCGEQGVITTIYAAKQLGANHADILKYANSGDSSAGDKKTVVGYGAVAFYE</sequence>
<organism evidence="3 4">
    <name type="scientific">Candidatus Schekmanbacteria bacterium RBG_13_48_7</name>
    <dbReference type="NCBI Taxonomy" id="1817878"/>
    <lineage>
        <taxon>Bacteria</taxon>
        <taxon>Candidatus Schekmaniibacteriota</taxon>
    </lineage>
</organism>
<accession>A0A1F7RS24</accession>
<evidence type="ECO:0000256" key="2">
    <source>
        <dbReference type="HAMAP-Rule" id="MF_00055"/>
    </source>
</evidence>
<evidence type="ECO:0000313" key="4">
    <source>
        <dbReference type="Proteomes" id="UP000179266"/>
    </source>
</evidence>
<dbReference type="PANTHER" id="PTHR11060">
    <property type="entry name" value="PROTEIN MEMO1"/>
    <property type="match status" value="1"/>
</dbReference>